<proteinExistence type="predicted"/>
<gene>
    <name evidence="1" type="ORF">MU0083_000571</name>
</gene>
<evidence type="ECO:0000313" key="1">
    <source>
        <dbReference type="EMBL" id="CAJ1493942.1"/>
    </source>
</evidence>
<accession>A0ABM9L7E5</accession>
<reference evidence="1 2" key="1">
    <citation type="submission" date="2023-08" db="EMBL/GenBank/DDBJ databases">
        <authorList>
            <person name="Folkvardsen B D."/>
            <person name="Norman A."/>
        </authorList>
    </citation>
    <scope>NUCLEOTIDE SEQUENCE [LARGE SCALE GENOMIC DNA]</scope>
    <source>
        <strain evidence="1 2">Mu0083</strain>
    </source>
</reference>
<dbReference type="Proteomes" id="UP001190336">
    <property type="component" value="Chromosome"/>
</dbReference>
<keyword evidence="2" id="KW-1185">Reference proteome</keyword>
<protein>
    <recommendedName>
        <fullName evidence="3">Secreted protein</fullName>
    </recommendedName>
</protein>
<evidence type="ECO:0000313" key="2">
    <source>
        <dbReference type="Proteomes" id="UP001190336"/>
    </source>
</evidence>
<evidence type="ECO:0008006" key="3">
    <source>
        <dbReference type="Google" id="ProtNLM"/>
    </source>
</evidence>
<sequence>MEAVLTCVLVILVCGGFALVHDLRVVRAGRQDRERIRDRADKQHHWVLTGDDRGVYGAGGAALMRHVTEPPELDEIVTATVEPTEVAAVAHTAEALAALIAEKPACWRYAVFVSVLVQRRAQVQSRLRDQELGYCATRGPRIHHGFALGQYLADLLQQVAVLVGQIEELMLSPGFVRMFGDPYDGDTADAGAIVHAAHRLMDLHENLLDLAERCRGVDVLAQHSEVVRDCARVIDAPLEGYRNFIDEFVERIDELPEVLRYARGHIDMGAIMLTMDDSGPLFQNAFNGLRKLAAGR</sequence>
<dbReference type="RefSeq" id="WP_308475490.1">
    <property type="nucleotide sequence ID" value="NZ_OY726394.1"/>
</dbReference>
<organism evidence="1 2">
    <name type="scientific">[Mycobacterium] kokjensenii</name>
    <dbReference type="NCBI Taxonomy" id="3064287"/>
    <lineage>
        <taxon>Bacteria</taxon>
        <taxon>Bacillati</taxon>
        <taxon>Actinomycetota</taxon>
        <taxon>Actinomycetes</taxon>
        <taxon>Mycobacteriales</taxon>
        <taxon>Mycobacteriaceae</taxon>
        <taxon>Mycolicibacter</taxon>
    </lineage>
</organism>
<dbReference type="EMBL" id="OY726394">
    <property type="protein sequence ID" value="CAJ1493942.1"/>
    <property type="molecule type" value="Genomic_DNA"/>
</dbReference>
<name>A0ABM9L7E5_9MYCO</name>